<proteinExistence type="predicted"/>
<dbReference type="AlphaFoldDB" id="A0AAV5WLY3"/>
<evidence type="ECO:0000313" key="2">
    <source>
        <dbReference type="Proteomes" id="UP001432322"/>
    </source>
</evidence>
<evidence type="ECO:0000313" key="1">
    <source>
        <dbReference type="EMBL" id="GMT30852.1"/>
    </source>
</evidence>
<accession>A0AAV5WLY3</accession>
<dbReference type="Proteomes" id="UP001432322">
    <property type="component" value="Unassembled WGS sequence"/>
</dbReference>
<comment type="caution">
    <text evidence="1">The sequence shown here is derived from an EMBL/GenBank/DDBJ whole genome shotgun (WGS) entry which is preliminary data.</text>
</comment>
<dbReference type="EMBL" id="BTSY01000005">
    <property type="protein sequence ID" value="GMT30852.1"/>
    <property type="molecule type" value="Genomic_DNA"/>
</dbReference>
<reference evidence="1" key="1">
    <citation type="submission" date="2023-10" db="EMBL/GenBank/DDBJ databases">
        <title>Genome assembly of Pristionchus species.</title>
        <authorList>
            <person name="Yoshida K."/>
            <person name="Sommer R.J."/>
        </authorList>
    </citation>
    <scope>NUCLEOTIDE SEQUENCE</scope>
    <source>
        <strain evidence="1">RS5133</strain>
    </source>
</reference>
<gene>
    <name evidence="1" type="ORF">PFISCL1PPCAC_22149</name>
</gene>
<keyword evidence="2" id="KW-1185">Reference proteome</keyword>
<organism evidence="1 2">
    <name type="scientific">Pristionchus fissidentatus</name>
    <dbReference type="NCBI Taxonomy" id="1538716"/>
    <lineage>
        <taxon>Eukaryota</taxon>
        <taxon>Metazoa</taxon>
        <taxon>Ecdysozoa</taxon>
        <taxon>Nematoda</taxon>
        <taxon>Chromadorea</taxon>
        <taxon>Rhabditida</taxon>
        <taxon>Rhabditina</taxon>
        <taxon>Diplogasteromorpha</taxon>
        <taxon>Diplogasteroidea</taxon>
        <taxon>Neodiplogasteridae</taxon>
        <taxon>Pristionchus</taxon>
    </lineage>
</organism>
<sequence>SGLKPVHKMPGRIDQITTFDGPEVDGGKRLLLAVRTRQTVSVLTLQLGRDLVVTSVAELTMDEQTAAAHSTSRFFAFGTLDRYEVWLVGRPGAIMWKAPANTQTPKCLAGLTGDATATTAARIYAQRMKKVTADAHFLNLFCVGTAEGRVRCFHSLNTSEGWLELDSVDGAIIGIDCEVYKYLYALQNTSHLTFCVRLFILLECRVVVRDVRFLTTEAKPTRLGAATIGECNLDHTVTNPTLFALEKCTGIVDLKRLVVVDTAGNYEVLLFNEKKLDPDKGPLEIVVSEKKDKYTLRNNTNRVMHVGIKSSTVQQLLGAKARRLEPRSETPFKVTLEESARSTVRDNEEEVVLEWRLEKSGRRKKKEGEQKVRVMNGPT</sequence>
<feature type="non-terminal residue" evidence="1">
    <location>
        <position position="1"/>
    </location>
</feature>
<protein>
    <submittedName>
        <fullName evidence="1">Uncharacterized protein</fullName>
    </submittedName>
</protein>
<name>A0AAV5WLY3_9BILA</name>